<proteinExistence type="predicted"/>
<dbReference type="PANTHER" id="PTHR24412">
    <property type="entry name" value="KELCH PROTEIN"/>
    <property type="match status" value="1"/>
</dbReference>
<dbReference type="InterPro" id="IPR015915">
    <property type="entry name" value="Kelch-typ_b-propeller"/>
</dbReference>
<dbReference type="AlphaFoldDB" id="A0AAV2K7U7"/>
<gene>
    <name evidence="4" type="ORF">KC01_LOCUS15978</name>
</gene>
<dbReference type="Pfam" id="PF07707">
    <property type="entry name" value="BACK"/>
    <property type="match status" value="1"/>
</dbReference>
<evidence type="ECO:0000259" key="3">
    <source>
        <dbReference type="Pfam" id="PF07707"/>
    </source>
</evidence>
<evidence type="ECO:0000313" key="5">
    <source>
        <dbReference type="Proteomes" id="UP001497482"/>
    </source>
</evidence>
<dbReference type="Gene3D" id="2.120.10.80">
    <property type="entry name" value="Kelch-type beta propeller"/>
    <property type="match status" value="1"/>
</dbReference>
<sequence>MGFIDDNTLDVKRETAEFEAIERWTNHDPQNRKNHFSRLLEKVCFSEISNEYVKINVLKNSLVGHIDFRKFVLSGLNTSSWLPGTILLAIGGWSGGNPTNVIEGFDWKANHWVNVTNHQEGPRAYHGAVFLDGSVYCVGGFNRLEQFNSITTEHG</sequence>
<name>A0AAV2K7U7_KNICA</name>
<keyword evidence="1" id="KW-0880">Kelch repeat</keyword>
<dbReference type="InterPro" id="IPR011705">
    <property type="entry name" value="BACK"/>
</dbReference>
<dbReference type="InterPro" id="IPR006652">
    <property type="entry name" value="Kelch_1"/>
</dbReference>
<keyword evidence="2" id="KW-0677">Repeat</keyword>
<reference evidence="4 5" key="1">
    <citation type="submission" date="2024-04" db="EMBL/GenBank/DDBJ databases">
        <authorList>
            <person name="Waldvogel A.-M."/>
            <person name="Schoenle A."/>
        </authorList>
    </citation>
    <scope>NUCLEOTIDE SEQUENCE [LARGE SCALE GENOMIC DNA]</scope>
</reference>
<evidence type="ECO:0000256" key="2">
    <source>
        <dbReference type="ARBA" id="ARBA00022737"/>
    </source>
</evidence>
<accession>A0AAV2K7U7</accession>
<evidence type="ECO:0000313" key="4">
    <source>
        <dbReference type="EMBL" id="CAL1585794.1"/>
    </source>
</evidence>
<dbReference type="Pfam" id="PF01344">
    <property type="entry name" value="Kelch_1"/>
    <property type="match status" value="1"/>
</dbReference>
<evidence type="ECO:0000256" key="1">
    <source>
        <dbReference type="ARBA" id="ARBA00022441"/>
    </source>
</evidence>
<dbReference type="SUPFAM" id="SSF117281">
    <property type="entry name" value="Kelch motif"/>
    <property type="match status" value="1"/>
</dbReference>
<organism evidence="4 5">
    <name type="scientific">Knipowitschia caucasica</name>
    <name type="common">Caucasian dwarf goby</name>
    <name type="synonym">Pomatoschistus caucasicus</name>
    <dbReference type="NCBI Taxonomy" id="637954"/>
    <lineage>
        <taxon>Eukaryota</taxon>
        <taxon>Metazoa</taxon>
        <taxon>Chordata</taxon>
        <taxon>Craniata</taxon>
        <taxon>Vertebrata</taxon>
        <taxon>Euteleostomi</taxon>
        <taxon>Actinopterygii</taxon>
        <taxon>Neopterygii</taxon>
        <taxon>Teleostei</taxon>
        <taxon>Neoteleostei</taxon>
        <taxon>Acanthomorphata</taxon>
        <taxon>Gobiaria</taxon>
        <taxon>Gobiiformes</taxon>
        <taxon>Gobioidei</taxon>
        <taxon>Gobiidae</taxon>
        <taxon>Gobiinae</taxon>
        <taxon>Knipowitschia</taxon>
    </lineage>
</organism>
<dbReference type="Proteomes" id="UP001497482">
    <property type="component" value="Chromosome 17"/>
</dbReference>
<dbReference type="EMBL" id="OZ035839">
    <property type="protein sequence ID" value="CAL1585794.1"/>
    <property type="molecule type" value="Genomic_DNA"/>
</dbReference>
<feature type="domain" description="BACK" evidence="3">
    <location>
        <begin position="3"/>
        <end position="54"/>
    </location>
</feature>
<keyword evidence="5" id="KW-1185">Reference proteome</keyword>
<dbReference type="Gene3D" id="1.25.40.420">
    <property type="match status" value="1"/>
</dbReference>
<protein>
    <recommendedName>
        <fullName evidence="3">BACK domain-containing protein</fullName>
    </recommendedName>
</protein>
<dbReference type="SMART" id="SM00612">
    <property type="entry name" value="Kelch"/>
    <property type="match status" value="1"/>
</dbReference>
<dbReference type="PANTHER" id="PTHR24412:SF172">
    <property type="entry name" value="KELCH-LIKE PROTEIN 10"/>
    <property type="match status" value="1"/>
</dbReference>